<dbReference type="EMBL" id="JBHSUB010000033">
    <property type="protein sequence ID" value="MFC6379858.1"/>
    <property type="molecule type" value="Genomic_DNA"/>
</dbReference>
<dbReference type="Proteomes" id="UP001596230">
    <property type="component" value="Unassembled WGS sequence"/>
</dbReference>
<keyword evidence="2" id="KW-1185">Reference proteome</keyword>
<dbReference type="NCBIfam" id="TIGR04498">
    <property type="entry name" value="AbiV_defense"/>
    <property type="match status" value="1"/>
</dbReference>
<reference evidence="2" key="1">
    <citation type="journal article" date="2019" name="Int. J. Syst. Evol. Microbiol.">
        <title>The Global Catalogue of Microorganisms (GCM) 10K type strain sequencing project: providing services to taxonomists for standard genome sequencing and annotation.</title>
        <authorList>
            <consortium name="The Broad Institute Genomics Platform"/>
            <consortium name="The Broad Institute Genome Sequencing Center for Infectious Disease"/>
            <person name="Wu L."/>
            <person name="Ma J."/>
        </authorList>
    </citation>
    <scope>NUCLEOTIDE SEQUENCE [LARGE SCALE GENOMIC DNA]</scope>
    <source>
        <strain evidence="2">CGMCC 1.18518</strain>
    </source>
</reference>
<accession>A0ABW1W2H2</accession>
<comment type="caution">
    <text evidence="1">The sequence shown here is derived from an EMBL/GenBank/DDBJ whole genome shotgun (WGS) entry which is preliminary data.</text>
</comment>
<evidence type="ECO:0000313" key="1">
    <source>
        <dbReference type="EMBL" id="MFC6379858.1"/>
    </source>
</evidence>
<evidence type="ECO:0000313" key="2">
    <source>
        <dbReference type="Proteomes" id="UP001596230"/>
    </source>
</evidence>
<dbReference type="Pfam" id="PF18728">
    <property type="entry name" value="HEPN_AbiV"/>
    <property type="match status" value="1"/>
</dbReference>
<sequence>MAARKGKVRLSNKLIAEGINAARSNATRLVADAKSMFELERYPTSVALSILSIEESGKPAILRQLSIALEEEHVATAWSDFRTHKKKNIMTSFEDFLESGARRINDFQPILGSKNPAPANVDKLKQDSLYTNFDDGRKWHLPENHIDKDTAMHYLNMASKLLPGHHVTEKEIELYVKHLRHEKNRDIEEAKLSMIAFYEDMVTHKLLESVPDFVYVLFGRNTTDLP</sequence>
<dbReference type="RefSeq" id="WP_385955904.1">
    <property type="nucleotide sequence ID" value="NZ_JBHSUB010000033.1"/>
</dbReference>
<protein>
    <submittedName>
        <fullName evidence="1">AbiV family abortive infection protein</fullName>
    </submittedName>
</protein>
<organism evidence="1 2">
    <name type="scientific">Tatumella terrea</name>
    <dbReference type="NCBI Taxonomy" id="419007"/>
    <lineage>
        <taxon>Bacteria</taxon>
        <taxon>Pseudomonadati</taxon>
        <taxon>Pseudomonadota</taxon>
        <taxon>Gammaproteobacteria</taxon>
        <taxon>Enterobacterales</taxon>
        <taxon>Erwiniaceae</taxon>
        <taxon>Tatumella</taxon>
    </lineage>
</organism>
<proteinExistence type="predicted"/>
<gene>
    <name evidence="1" type="ORF">ACFP9W_17545</name>
</gene>
<dbReference type="InterPro" id="IPR030987">
    <property type="entry name" value="AbiV"/>
</dbReference>
<name>A0ABW1W2H2_9GAMM</name>